<evidence type="ECO:0008006" key="4">
    <source>
        <dbReference type="Google" id="ProtNLM"/>
    </source>
</evidence>
<evidence type="ECO:0000256" key="2">
    <source>
        <dbReference type="SAM" id="SignalP"/>
    </source>
</evidence>
<accession>A0A7S2XSL1</accession>
<name>A0A7S2XSL1_9STRA</name>
<protein>
    <recommendedName>
        <fullName evidence="4">Ricin B lectin domain-containing protein</fullName>
    </recommendedName>
</protein>
<gene>
    <name evidence="3" type="ORF">ASEP1449_LOCUS16408</name>
</gene>
<reference evidence="3" key="1">
    <citation type="submission" date="2021-01" db="EMBL/GenBank/DDBJ databases">
        <authorList>
            <person name="Corre E."/>
            <person name="Pelletier E."/>
            <person name="Niang G."/>
            <person name="Scheremetjew M."/>
            <person name="Finn R."/>
            <person name="Kale V."/>
            <person name="Holt S."/>
            <person name="Cochrane G."/>
            <person name="Meng A."/>
            <person name="Brown T."/>
            <person name="Cohen L."/>
        </authorList>
    </citation>
    <scope>NUCLEOTIDE SEQUENCE</scope>
    <source>
        <strain evidence="3">CCMP2084</strain>
    </source>
</reference>
<dbReference type="PROSITE" id="PS50231">
    <property type="entry name" value="RICIN_B_LECTIN"/>
    <property type="match status" value="1"/>
</dbReference>
<evidence type="ECO:0000313" key="3">
    <source>
        <dbReference type="EMBL" id="CAD9824574.1"/>
    </source>
</evidence>
<feature type="region of interest" description="Disordered" evidence="1">
    <location>
        <begin position="38"/>
        <end position="78"/>
    </location>
</feature>
<dbReference type="EMBL" id="HBHQ01024350">
    <property type="protein sequence ID" value="CAD9824574.1"/>
    <property type="molecule type" value="Transcribed_RNA"/>
</dbReference>
<organism evidence="3">
    <name type="scientific">Attheya septentrionalis</name>
    <dbReference type="NCBI Taxonomy" id="420275"/>
    <lineage>
        <taxon>Eukaryota</taxon>
        <taxon>Sar</taxon>
        <taxon>Stramenopiles</taxon>
        <taxon>Ochrophyta</taxon>
        <taxon>Bacillariophyta</taxon>
        <taxon>Coscinodiscophyceae</taxon>
        <taxon>Chaetocerotophycidae</taxon>
        <taxon>Chaetocerotales</taxon>
        <taxon>Attheyaceae</taxon>
        <taxon>Attheya</taxon>
    </lineage>
</organism>
<dbReference type="AlphaFoldDB" id="A0A7S2XSL1"/>
<proteinExistence type="predicted"/>
<feature type="compositionally biased region" description="Basic residues" evidence="1">
    <location>
        <begin position="51"/>
        <end position="74"/>
    </location>
</feature>
<feature type="compositionally biased region" description="Basic and acidic residues" evidence="1">
    <location>
        <begin position="38"/>
        <end position="50"/>
    </location>
</feature>
<evidence type="ECO:0000256" key="1">
    <source>
        <dbReference type="SAM" id="MobiDB-lite"/>
    </source>
</evidence>
<feature type="signal peptide" evidence="2">
    <location>
        <begin position="1"/>
        <end position="23"/>
    </location>
</feature>
<sequence>MKVATVILFLFVWPLNVVTFAWMEDDVCYEVLDRGRNRAKKEREEQDQNKDRRKKKRKKKRQKKKKRRGNKKTRHLEQNHLLPENEVGNVTHWDNKSSFSYKQGTQEGNEEELQMMEHDEEFTETLDWKLRGRKMRERTGVRPVDPEINQNIDTLVSMFQDETDGNTVSRKHKVKKNVKTTSSGKKPFVFPHGDYGLKLWWKVGFSCWQFENIDRKWCMHYNGEYPDIERCDTRSSMIVTVLENISSYSDKVTQIKMGDKCFERVLEERGEMKERIDLNTCDPDNRWQWFVFYDASEEEEGEDNKFEIRPYTDRKKCVTQEHHPKPYEPLFCQRCNQAKASFHRSAWWEFY</sequence>
<feature type="chain" id="PRO_5031062067" description="Ricin B lectin domain-containing protein" evidence="2">
    <location>
        <begin position="24"/>
        <end position="351"/>
    </location>
</feature>
<keyword evidence="2" id="KW-0732">Signal</keyword>